<comment type="similarity">
    <text evidence="1">Belongs to the protein kinase superfamily. AGC Ser/Thr protein kinase family.</text>
</comment>
<accession>A0A843WY27</accession>
<keyword evidence="5" id="KW-0547">Nucleotide-binding</keyword>
<evidence type="ECO:0000313" key="13">
    <source>
        <dbReference type="EMBL" id="MQM09375.1"/>
    </source>
</evidence>
<reference evidence="13" key="1">
    <citation type="submission" date="2017-07" db="EMBL/GenBank/DDBJ databases">
        <title>Taro Niue Genome Assembly and Annotation.</title>
        <authorList>
            <person name="Atibalentja N."/>
            <person name="Keating K."/>
            <person name="Fields C.J."/>
        </authorList>
    </citation>
    <scope>NUCLEOTIDE SEQUENCE</scope>
    <source>
        <strain evidence="13">Niue_2</strain>
        <tissue evidence="13">Leaf</tissue>
    </source>
</reference>
<proteinExistence type="inferred from homology"/>
<dbReference type="Gene3D" id="3.30.200.20">
    <property type="entry name" value="Phosphorylase Kinase, domain 1"/>
    <property type="match status" value="1"/>
</dbReference>
<evidence type="ECO:0000256" key="9">
    <source>
        <dbReference type="ARBA" id="ARBA00048679"/>
    </source>
</evidence>
<dbReference type="PROSITE" id="PS50011">
    <property type="entry name" value="PROTEIN_KINASE_DOM"/>
    <property type="match status" value="1"/>
</dbReference>
<evidence type="ECO:0000256" key="4">
    <source>
        <dbReference type="ARBA" id="ARBA00022679"/>
    </source>
</evidence>
<evidence type="ECO:0000256" key="6">
    <source>
        <dbReference type="ARBA" id="ARBA00022777"/>
    </source>
</evidence>
<keyword evidence="6" id="KW-0418">Kinase</keyword>
<keyword evidence="4" id="KW-0808">Transferase</keyword>
<dbReference type="InterPro" id="IPR011009">
    <property type="entry name" value="Kinase-like_dom_sf"/>
</dbReference>
<dbReference type="InterPro" id="IPR000719">
    <property type="entry name" value="Prot_kinase_dom"/>
</dbReference>
<dbReference type="AlphaFoldDB" id="A0A843WY27"/>
<dbReference type="EMBL" id="NMUH01004360">
    <property type="protein sequence ID" value="MQM09375.1"/>
    <property type="molecule type" value="Genomic_DNA"/>
</dbReference>
<evidence type="ECO:0000256" key="2">
    <source>
        <dbReference type="ARBA" id="ARBA00012513"/>
    </source>
</evidence>
<dbReference type="PANTHER" id="PTHR45637">
    <property type="entry name" value="FLIPPASE KINASE 1-RELATED"/>
    <property type="match status" value="1"/>
</dbReference>
<keyword evidence="3" id="KW-0723">Serine/threonine-protein kinase</keyword>
<dbReference type="InterPro" id="IPR008271">
    <property type="entry name" value="Ser/Thr_kinase_AS"/>
</dbReference>
<protein>
    <recommendedName>
        <fullName evidence="2">non-specific serine/threonine protein kinase</fullName>
        <ecNumber evidence="2">2.7.11.1</ecNumber>
    </recommendedName>
</protein>
<evidence type="ECO:0000256" key="5">
    <source>
        <dbReference type="ARBA" id="ARBA00022741"/>
    </source>
</evidence>
<keyword evidence="7" id="KW-0067">ATP-binding</keyword>
<evidence type="ECO:0000256" key="7">
    <source>
        <dbReference type="ARBA" id="ARBA00022840"/>
    </source>
</evidence>
<evidence type="ECO:0000259" key="12">
    <source>
        <dbReference type="PROSITE" id="PS50011"/>
    </source>
</evidence>
<comment type="caution">
    <text evidence="13">The sequence shown here is derived from an EMBL/GenBank/DDBJ whole genome shotgun (WGS) entry which is preliminary data.</text>
</comment>
<feature type="signal peptide" evidence="11">
    <location>
        <begin position="1"/>
        <end position="21"/>
    </location>
</feature>
<comment type="catalytic activity">
    <reaction evidence="8">
        <text>L-threonyl-[protein] + ATP = O-phospho-L-threonyl-[protein] + ADP + H(+)</text>
        <dbReference type="Rhea" id="RHEA:46608"/>
        <dbReference type="Rhea" id="RHEA-COMP:11060"/>
        <dbReference type="Rhea" id="RHEA-COMP:11605"/>
        <dbReference type="ChEBI" id="CHEBI:15378"/>
        <dbReference type="ChEBI" id="CHEBI:30013"/>
        <dbReference type="ChEBI" id="CHEBI:30616"/>
        <dbReference type="ChEBI" id="CHEBI:61977"/>
        <dbReference type="ChEBI" id="CHEBI:456216"/>
        <dbReference type="EC" id="2.7.11.1"/>
    </reaction>
</comment>
<evidence type="ECO:0000256" key="1">
    <source>
        <dbReference type="ARBA" id="ARBA00009903"/>
    </source>
</evidence>
<dbReference type="PROSITE" id="PS00108">
    <property type="entry name" value="PROTEIN_KINASE_ST"/>
    <property type="match status" value="1"/>
</dbReference>
<evidence type="ECO:0000256" key="10">
    <source>
        <dbReference type="SAM" id="MobiDB-lite"/>
    </source>
</evidence>
<feature type="compositionally biased region" description="Acidic residues" evidence="10">
    <location>
        <begin position="46"/>
        <end position="56"/>
    </location>
</feature>
<dbReference type="SMART" id="SM00220">
    <property type="entry name" value="S_TKc"/>
    <property type="match status" value="1"/>
</dbReference>
<dbReference type="Proteomes" id="UP000652761">
    <property type="component" value="Unassembled WGS sequence"/>
</dbReference>
<keyword evidence="14" id="KW-1185">Reference proteome</keyword>
<dbReference type="EC" id="2.7.11.1" evidence="2"/>
<dbReference type="OrthoDB" id="10252171at2759"/>
<feature type="region of interest" description="Disordered" evidence="10">
    <location>
        <begin position="45"/>
        <end position="81"/>
    </location>
</feature>
<gene>
    <name evidence="13" type="ORF">Taro_042248</name>
</gene>
<evidence type="ECO:0000256" key="8">
    <source>
        <dbReference type="ARBA" id="ARBA00047899"/>
    </source>
</evidence>
<dbReference type="GO" id="GO:0005524">
    <property type="term" value="F:ATP binding"/>
    <property type="evidence" value="ECO:0007669"/>
    <property type="project" value="UniProtKB-KW"/>
</dbReference>
<feature type="chain" id="PRO_5032572573" description="non-specific serine/threonine protein kinase" evidence="11">
    <location>
        <begin position="22"/>
        <end position="200"/>
    </location>
</feature>
<comment type="catalytic activity">
    <reaction evidence="9">
        <text>L-seryl-[protein] + ATP = O-phospho-L-seryl-[protein] + ADP + H(+)</text>
        <dbReference type="Rhea" id="RHEA:17989"/>
        <dbReference type="Rhea" id="RHEA-COMP:9863"/>
        <dbReference type="Rhea" id="RHEA-COMP:11604"/>
        <dbReference type="ChEBI" id="CHEBI:15378"/>
        <dbReference type="ChEBI" id="CHEBI:29999"/>
        <dbReference type="ChEBI" id="CHEBI:30616"/>
        <dbReference type="ChEBI" id="CHEBI:83421"/>
        <dbReference type="ChEBI" id="CHEBI:456216"/>
        <dbReference type="EC" id="2.7.11.1"/>
    </reaction>
</comment>
<dbReference type="Pfam" id="PF00069">
    <property type="entry name" value="Pkinase"/>
    <property type="match status" value="1"/>
</dbReference>
<sequence>MIGASAPFLTLQLSMVGLSSSSFLPSSLATSSSDSGGAFTLLDATQGEEERDDGDAEQCRGGGTEPRRQCGGAPPSPAAKPNAACWEVSAVLSRLSHPILPSLLGRLETPDLLAWVLPYCPSGDLNALRHSHSADDIFSPSATRFYLCEVLLALSHLHSLGIVYRDLKPENILVQVSSHPYRLRPLPPPPAPAFHHHLPL</sequence>
<evidence type="ECO:0000313" key="14">
    <source>
        <dbReference type="Proteomes" id="UP000652761"/>
    </source>
</evidence>
<dbReference type="SUPFAM" id="SSF56112">
    <property type="entry name" value="Protein kinase-like (PK-like)"/>
    <property type="match status" value="1"/>
</dbReference>
<keyword evidence="11" id="KW-0732">Signal</keyword>
<organism evidence="13 14">
    <name type="scientific">Colocasia esculenta</name>
    <name type="common">Wild taro</name>
    <name type="synonym">Arum esculentum</name>
    <dbReference type="NCBI Taxonomy" id="4460"/>
    <lineage>
        <taxon>Eukaryota</taxon>
        <taxon>Viridiplantae</taxon>
        <taxon>Streptophyta</taxon>
        <taxon>Embryophyta</taxon>
        <taxon>Tracheophyta</taxon>
        <taxon>Spermatophyta</taxon>
        <taxon>Magnoliopsida</taxon>
        <taxon>Liliopsida</taxon>
        <taxon>Araceae</taxon>
        <taxon>Aroideae</taxon>
        <taxon>Colocasieae</taxon>
        <taxon>Colocasia</taxon>
    </lineage>
</organism>
<dbReference type="Gene3D" id="1.10.510.10">
    <property type="entry name" value="Transferase(Phosphotransferase) domain 1"/>
    <property type="match status" value="1"/>
</dbReference>
<name>A0A843WY27_COLES</name>
<evidence type="ECO:0000256" key="11">
    <source>
        <dbReference type="SAM" id="SignalP"/>
    </source>
</evidence>
<evidence type="ECO:0000256" key="3">
    <source>
        <dbReference type="ARBA" id="ARBA00022527"/>
    </source>
</evidence>
<feature type="domain" description="Protein kinase" evidence="12">
    <location>
        <begin position="8"/>
        <end position="200"/>
    </location>
</feature>
<dbReference type="GO" id="GO:0004674">
    <property type="term" value="F:protein serine/threonine kinase activity"/>
    <property type="evidence" value="ECO:0007669"/>
    <property type="project" value="UniProtKB-KW"/>
</dbReference>